<dbReference type="PROSITE" id="PS00409">
    <property type="entry name" value="PROKAR_NTER_METHYL"/>
    <property type="match status" value="1"/>
</dbReference>
<evidence type="ECO:0000313" key="3">
    <source>
        <dbReference type="Proteomes" id="UP000622687"/>
    </source>
</evidence>
<dbReference type="InterPro" id="IPR012902">
    <property type="entry name" value="N_methyl_site"/>
</dbReference>
<dbReference type="Gene3D" id="3.30.700.10">
    <property type="entry name" value="Glycoprotein, Type 4 Pilin"/>
    <property type="match status" value="1"/>
</dbReference>
<evidence type="ECO:0000313" key="2">
    <source>
        <dbReference type="EMBL" id="MBI6873865.1"/>
    </source>
</evidence>
<keyword evidence="1" id="KW-0472">Membrane</keyword>
<dbReference type="Pfam" id="PF07963">
    <property type="entry name" value="N_methyl"/>
    <property type="match status" value="1"/>
</dbReference>
<keyword evidence="1" id="KW-0812">Transmembrane</keyword>
<dbReference type="PANTHER" id="PTHR30093">
    <property type="entry name" value="GENERAL SECRETION PATHWAY PROTEIN G"/>
    <property type="match status" value="1"/>
</dbReference>
<keyword evidence="1" id="KW-1133">Transmembrane helix</keyword>
<comment type="caution">
    <text evidence="2">The sequence shown here is derived from an EMBL/GenBank/DDBJ whole genome shotgun (WGS) entry which is preliminary data.</text>
</comment>
<dbReference type="EMBL" id="JAEEGB010000015">
    <property type="protein sequence ID" value="MBI6873865.1"/>
    <property type="molecule type" value="Genomic_DNA"/>
</dbReference>
<dbReference type="Proteomes" id="UP000622687">
    <property type="component" value="Unassembled WGS sequence"/>
</dbReference>
<keyword evidence="3" id="KW-1185">Reference proteome</keyword>
<dbReference type="AlphaFoldDB" id="A0A934I0N8"/>
<gene>
    <name evidence="2" type="ORF">I6U51_14355</name>
</gene>
<dbReference type="NCBIfam" id="TIGR02532">
    <property type="entry name" value="IV_pilin_GFxxxE"/>
    <property type="match status" value="1"/>
</dbReference>
<dbReference type="InterPro" id="IPR045584">
    <property type="entry name" value="Pilin-like"/>
</dbReference>
<sequence length="153" mass="16313">MTENLLKKKKKGFTLIELIVVIAIIAIISLIAIPKVMGYQDDAKKKADIANAKTIANVAATEITNGHIAPPDGGLNIEIKSGYTRPANDAVASTDVTAGGYITSSLQSIPTMQFSTNAKKDFWISITKDGTVTVYDSSAHTNELFPAPNGIYN</sequence>
<name>A0A934I0N8_9CLOT</name>
<dbReference type="RefSeq" id="WP_211143283.1">
    <property type="nucleotide sequence ID" value="NZ_JAEEGB010000015.1"/>
</dbReference>
<protein>
    <submittedName>
        <fullName evidence="2">Prepilin-type N-terminal cleavage/methylation domain-containing protein</fullName>
    </submittedName>
</protein>
<proteinExistence type="predicted"/>
<evidence type="ECO:0000256" key="1">
    <source>
        <dbReference type="SAM" id="Phobius"/>
    </source>
</evidence>
<feature type="transmembrane region" description="Helical" evidence="1">
    <location>
        <begin position="12"/>
        <end position="33"/>
    </location>
</feature>
<reference evidence="2" key="1">
    <citation type="submission" date="2020-12" db="EMBL/GenBank/DDBJ databases">
        <title>Clostridium thailandense sp. nov., a novel acetogenic bacterium isolated from peat land soil in Thailand.</title>
        <authorList>
            <person name="Chaikitkaew S."/>
            <person name="Birkeland N.K."/>
        </authorList>
    </citation>
    <scope>NUCLEOTIDE SEQUENCE</scope>
    <source>
        <strain evidence="2">DSM 17425</strain>
    </source>
</reference>
<dbReference type="SUPFAM" id="SSF54523">
    <property type="entry name" value="Pili subunits"/>
    <property type="match status" value="1"/>
</dbReference>
<accession>A0A934I0N8</accession>
<organism evidence="2 3">
    <name type="scientific">Clostridium aciditolerans</name>
    <dbReference type="NCBI Taxonomy" id="339861"/>
    <lineage>
        <taxon>Bacteria</taxon>
        <taxon>Bacillati</taxon>
        <taxon>Bacillota</taxon>
        <taxon>Clostridia</taxon>
        <taxon>Eubacteriales</taxon>
        <taxon>Clostridiaceae</taxon>
        <taxon>Clostridium</taxon>
    </lineage>
</organism>